<keyword evidence="3" id="KW-1185">Reference proteome</keyword>
<reference evidence="2 3" key="1">
    <citation type="submission" date="2024-06" db="EMBL/GenBank/DDBJ databases">
        <authorList>
            <person name="Kraege A."/>
            <person name="Thomma B."/>
        </authorList>
    </citation>
    <scope>NUCLEOTIDE SEQUENCE [LARGE SCALE GENOMIC DNA]</scope>
</reference>
<dbReference type="Proteomes" id="UP001497392">
    <property type="component" value="Unassembled WGS sequence"/>
</dbReference>
<evidence type="ECO:0000313" key="2">
    <source>
        <dbReference type="EMBL" id="CAL5225541.1"/>
    </source>
</evidence>
<gene>
    <name evidence="2" type="primary">g8374</name>
    <name evidence="2" type="ORF">VP750_LOCUS7200</name>
</gene>
<proteinExistence type="predicted"/>
<protein>
    <submittedName>
        <fullName evidence="2">G8374 protein</fullName>
    </submittedName>
</protein>
<accession>A0ABP1G078</accession>
<feature type="region of interest" description="Disordered" evidence="1">
    <location>
        <begin position="1"/>
        <end position="34"/>
    </location>
</feature>
<evidence type="ECO:0000313" key="3">
    <source>
        <dbReference type="Proteomes" id="UP001497392"/>
    </source>
</evidence>
<name>A0ABP1G078_9CHLO</name>
<comment type="caution">
    <text evidence="2">The sequence shown here is derived from an EMBL/GenBank/DDBJ whole genome shotgun (WGS) entry which is preliminary data.</text>
</comment>
<organism evidence="2 3">
    <name type="scientific">Coccomyxa viridis</name>
    <dbReference type="NCBI Taxonomy" id="1274662"/>
    <lineage>
        <taxon>Eukaryota</taxon>
        <taxon>Viridiplantae</taxon>
        <taxon>Chlorophyta</taxon>
        <taxon>core chlorophytes</taxon>
        <taxon>Trebouxiophyceae</taxon>
        <taxon>Trebouxiophyceae incertae sedis</taxon>
        <taxon>Coccomyxaceae</taxon>
        <taxon>Coccomyxa</taxon>
    </lineage>
</organism>
<evidence type="ECO:0000256" key="1">
    <source>
        <dbReference type="SAM" id="MobiDB-lite"/>
    </source>
</evidence>
<sequence length="229" mass="25984">MPGHANRRAESSRSLQDTPSCDKGQYQPQQHKPWKEWDSNFSVHQLREMQAQERKLRDIANGMVGQQRIDMVMDACYRKCMYEVPAGLQVEALQKNARQCALSHLGLSSTAVIGIHKQVFHLPTDWGIACMKVLTPAHQKEISEHFGSQFKSFLESRSTVTDSAPETRPLLSPNMLWAERAFLMDAIEDELEPEAVREGGRIAYLAFMGCKSWEAERKKVDSYSNLAVS</sequence>
<dbReference type="EMBL" id="CAXHTA020000012">
    <property type="protein sequence ID" value="CAL5225541.1"/>
    <property type="molecule type" value="Genomic_DNA"/>
</dbReference>